<gene>
    <name evidence="1" type="ORF">ACE5IX_19960</name>
</gene>
<sequence>TADDCSASPELLLFDRNAGVFNLKKGTGYTSGVLTSFLPEATGVVTPFGGRPDRYTRSTKDEVLYFKKNGSTNQFFVVRNSSGTAFETANLAGFTDTQVGNFSPSESAYVVDNFESTSYKSVLVLDDQA</sequence>
<feature type="non-terminal residue" evidence="1">
    <location>
        <position position="129"/>
    </location>
</feature>
<organism evidence="1 2">
    <name type="scientific">Leptospira wolffii</name>
    <dbReference type="NCBI Taxonomy" id="409998"/>
    <lineage>
        <taxon>Bacteria</taxon>
        <taxon>Pseudomonadati</taxon>
        <taxon>Spirochaetota</taxon>
        <taxon>Spirochaetia</taxon>
        <taxon>Leptospirales</taxon>
        <taxon>Leptospiraceae</taxon>
        <taxon>Leptospira</taxon>
    </lineage>
</organism>
<accession>A0ABV5BU04</accession>
<protein>
    <submittedName>
        <fullName evidence="1">Uncharacterized protein</fullName>
    </submittedName>
</protein>
<comment type="caution">
    <text evidence="1">The sequence shown here is derived from an EMBL/GenBank/DDBJ whole genome shotgun (WGS) entry which is preliminary data.</text>
</comment>
<evidence type="ECO:0000313" key="2">
    <source>
        <dbReference type="Proteomes" id="UP001580391"/>
    </source>
</evidence>
<feature type="non-terminal residue" evidence="1">
    <location>
        <position position="1"/>
    </location>
</feature>
<evidence type="ECO:0000313" key="1">
    <source>
        <dbReference type="EMBL" id="MFB5738793.1"/>
    </source>
</evidence>
<dbReference type="Proteomes" id="UP001580391">
    <property type="component" value="Unassembled WGS sequence"/>
</dbReference>
<proteinExistence type="predicted"/>
<dbReference type="EMBL" id="JBHILJ010000062">
    <property type="protein sequence ID" value="MFB5738793.1"/>
    <property type="molecule type" value="Genomic_DNA"/>
</dbReference>
<dbReference type="RefSeq" id="WP_375517898.1">
    <property type="nucleotide sequence ID" value="NZ_JBHILI010000051.1"/>
</dbReference>
<keyword evidence="2" id="KW-1185">Reference proteome</keyword>
<reference evidence="1 2" key="1">
    <citation type="submission" date="2024-09" db="EMBL/GenBank/DDBJ databases">
        <title>Taxonomic and Genotyping Characterization of Leptospira Strains isolated from Multiple Sources in Colombia highlights the importance of intermediate species.</title>
        <authorList>
            <person name="Torres Higuera L."/>
            <person name="Rojas Tapias D."/>
            <person name="Jimenez Velasquez S."/>
            <person name="Renjifo Ibanez C."/>
        </authorList>
    </citation>
    <scope>NUCLEOTIDE SEQUENCE [LARGE SCALE GENOMIC DNA]</scope>
    <source>
        <strain evidence="1 2">Lep080</strain>
    </source>
</reference>
<name>A0ABV5BU04_9LEPT</name>